<protein>
    <submittedName>
        <fullName evidence="1">NHL repeat family protein</fullName>
    </submittedName>
</protein>
<accession>A0A0P8X417</accession>
<name>A0A0P8X417_PSEFL</name>
<dbReference type="PATRIC" id="fig|294.162.peg.1550"/>
<dbReference type="AlphaFoldDB" id="A0A0P8X417"/>
<dbReference type="Proteomes" id="UP000050349">
    <property type="component" value="Unassembled WGS sequence"/>
</dbReference>
<reference evidence="1 2" key="1">
    <citation type="submission" date="2015-09" db="EMBL/GenBank/DDBJ databases">
        <authorList>
            <person name="Jackson K.R."/>
            <person name="Lunt B.L."/>
            <person name="Fisher J.N.B."/>
            <person name="Gardner A.V."/>
            <person name="Bailey M.E."/>
            <person name="Deus L.M."/>
            <person name="Earl A.S."/>
            <person name="Gibby P.D."/>
            <person name="Hartmann K.A."/>
            <person name="Liu J.E."/>
            <person name="Manci A.M."/>
            <person name="Nielsen D.A."/>
            <person name="Solomon M.B."/>
            <person name="Breakwell D.P."/>
            <person name="Burnett S.H."/>
            <person name="Grose J.H."/>
        </authorList>
    </citation>
    <scope>NUCLEOTIDE SEQUENCE [LARGE SCALE GENOMIC DNA]</scope>
    <source>
        <strain evidence="1 2">S613</strain>
    </source>
</reference>
<dbReference type="InterPro" id="IPR051200">
    <property type="entry name" value="Host-pathogen_enzymatic-act"/>
</dbReference>
<dbReference type="InterPro" id="IPR011048">
    <property type="entry name" value="Haem_d1_sf"/>
</dbReference>
<evidence type="ECO:0000313" key="1">
    <source>
        <dbReference type="EMBL" id="KPU60738.1"/>
    </source>
</evidence>
<dbReference type="EMBL" id="LJXB01000065">
    <property type="protein sequence ID" value="KPU60738.1"/>
    <property type="molecule type" value="Genomic_DNA"/>
</dbReference>
<organism evidence="1 2">
    <name type="scientific">Pseudomonas fluorescens</name>
    <dbReference type="NCBI Taxonomy" id="294"/>
    <lineage>
        <taxon>Bacteria</taxon>
        <taxon>Pseudomonadati</taxon>
        <taxon>Pseudomonadota</taxon>
        <taxon>Gammaproteobacteria</taxon>
        <taxon>Pseudomonadales</taxon>
        <taxon>Pseudomonadaceae</taxon>
        <taxon>Pseudomonas</taxon>
    </lineage>
</organism>
<comment type="caution">
    <text evidence="1">The sequence shown here is derived from an EMBL/GenBank/DDBJ whole genome shotgun (WGS) entry which is preliminary data.</text>
</comment>
<proteinExistence type="predicted"/>
<dbReference type="OrthoDB" id="24300at2"/>
<gene>
    <name evidence="1" type="ORF">AN403_4709</name>
</gene>
<dbReference type="SUPFAM" id="SSF51004">
    <property type="entry name" value="C-terminal (heme d1) domain of cytochrome cd1-nitrite reductase"/>
    <property type="match status" value="1"/>
</dbReference>
<evidence type="ECO:0000313" key="2">
    <source>
        <dbReference type="Proteomes" id="UP000050349"/>
    </source>
</evidence>
<dbReference type="RefSeq" id="WP_057396839.1">
    <property type="nucleotide sequence ID" value="NZ_LJXB01000065.1"/>
</dbReference>
<dbReference type="InterPro" id="IPR015943">
    <property type="entry name" value="WD40/YVTN_repeat-like_dom_sf"/>
</dbReference>
<dbReference type="PANTHER" id="PTHR47197">
    <property type="entry name" value="PROTEIN NIRF"/>
    <property type="match status" value="1"/>
</dbReference>
<dbReference type="PANTHER" id="PTHR47197:SF3">
    <property type="entry name" value="DIHYDRO-HEME D1 DEHYDROGENASE"/>
    <property type="match status" value="1"/>
</dbReference>
<sequence>MSQEILLLVQKCAHTFSFYDVASGEAIKHIRLPDFPHEFVVDSQNRFAYVGHYGIETSSHKGEGGCSVFVIDLEKGEHVRTLDIWPYFRPHGLAMDQQDRLYVLSEGHSTLLIFDQPQLRDVPDRAIPSGGYKSHLVALTRDGETAFALNLLSNTVTRLKPQDPTVAPLPLQPGSQPEGNCFSRDERTLYVATRGDNSIVAIDVETLQVVHRGRTGADPTRIYRDRQDRLFVTNYGEQSISVFNADLQEIHRIELDSTAIAMSLHPTRDLAFVTLKDQRVGMLNLDNWTFERYFETLLEPDVSQVIVR</sequence>
<dbReference type="Gene3D" id="2.130.10.10">
    <property type="entry name" value="YVTN repeat-like/Quinoprotein amine dehydrogenase"/>
    <property type="match status" value="2"/>
</dbReference>